<feature type="region of interest" description="Disordered" evidence="4">
    <location>
        <begin position="72"/>
        <end position="106"/>
    </location>
</feature>
<dbReference type="PANTHER" id="PTHR45931:SF3">
    <property type="entry name" value="RING ZINC FINGER-CONTAINING PROTEIN"/>
    <property type="match status" value="1"/>
</dbReference>
<dbReference type="Gene3D" id="3.30.40.10">
    <property type="entry name" value="Zinc/RING finger domain, C3HC4 (zinc finger)"/>
    <property type="match status" value="1"/>
</dbReference>
<dbReference type="OrthoDB" id="8062037at2759"/>
<evidence type="ECO:0000256" key="4">
    <source>
        <dbReference type="SAM" id="MobiDB-lite"/>
    </source>
</evidence>
<keyword evidence="1" id="KW-0479">Metal-binding</keyword>
<name>A0A4Z0YZQ3_9PEZI</name>
<dbReference type="AlphaFoldDB" id="A0A4Z0YZQ3"/>
<proteinExistence type="predicted"/>
<dbReference type="EMBL" id="SKBN01000056">
    <property type="protein sequence ID" value="TGJ84931.1"/>
    <property type="molecule type" value="Genomic_DNA"/>
</dbReference>
<keyword evidence="3" id="KW-0862">Zinc</keyword>
<feature type="region of interest" description="Disordered" evidence="4">
    <location>
        <begin position="141"/>
        <end position="167"/>
    </location>
</feature>
<dbReference type="SUPFAM" id="SSF57850">
    <property type="entry name" value="RING/U-box"/>
    <property type="match status" value="1"/>
</dbReference>
<evidence type="ECO:0000256" key="1">
    <source>
        <dbReference type="ARBA" id="ARBA00022723"/>
    </source>
</evidence>
<evidence type="ECO:0000256" key="3">
    <source>
        <dbReference type="ARBA" id="ARBA00022833"/>
    </source>
</evidence>
<evidence type="ECO:0000256" key="2">
    <source>
        <dbReference type="ARBA" id="ARBA00022771"/>
    </source>
</evidence>
<feature type="domain" description="RING-type" evidence="5">
    <location>
        <begin position="338"/>
        <end position="364"/>
    </location>
</feature>
<reference evidence="6 7" key="1">
    <citation type="submission" date="2019-03" db="EMBL/GenBank/DDBJ databases">
        <title>Draft genome sequence of Xylaria hypoxylon DSM 108379, a ubiquitous saprotrophic-parasitic fungi on hardwood.</title>
        <authorList>
            <person name="Buettner E."/>
            <person name="Leonhardt S."/>
            <person name="Gebauer A.M."/>
            <person name="Liers C."/>
            <person name="Hofrichter M."/>
            <person name="Kellner H."/>
        </authorList>
    </citation>
    <scope>NUCLEOTIDE SEQUENCE [LARGE SCALE GENOMIC DNA]</scope>
    <source>
        <strain evidence="6 7">DSM 108379</strain>
    </source>
</reference>
<keyword evidence="7" id="KW-1185">Reference proteome</keyword>
<evidence type="ECO:0000313" key="6">
    <source>
        <dbReference type="EMBL" id="TGJ84931.1"/>
    </source>
</evidence>
<gene>
    <name evidence="6" type="ORF">E0Z10_g3815</name>
</gene>
<dbReference type="PANTHER" id="PTHR45931">
    <property type="entry name" value="SI:CH211-59O9.10"/>
    <property type="match status" value="1"/>
</dbReference>
<dbReference type="GO" id="GO:0008270">
    <property type="term" value="F:zinc ion binding"/>
    <property type="evidence" value="ECO:0007669"/>
    <property type="project" value="UniProtKB-KW"/>
</dbReference>
<dbReference type="InterPro" id="IPR013083">
    <property type="entry name" value="Znf_RING/FYVE/PHD"/>
</dbReference>
<organism evidence="6 7">
    <name type="scientific">Xylaria hypoxylon</name>
    <dbReference type="NCBI Taxonomy" id="37992"/>
    <lineage>
        <taxon>Eukaryota</taxon>
        <taxon>Fungi</taxon>
        <taxon>Dikarya</taxon>
        <taxon>Ascomycota</taxon>
        <taxon>Pezizomycotina</taxon>
        <taxon>Sordariomycetes</taxon>
        <taxon>Xylariomycetidae</taxon>
        <taxon>Xylariales</taxon>
        <taxon>Xylariaceae</taxon>
        <taxon>Xylaria</taxon>
    </lineage>
</organism>
<dbReference type="GO" id="GO:0005634">
    <property type="term" value="C:nucleus"/>
    <property type="evidence" value="ECO:0007669"/>
    <property type="project" value="TreeGrafter"/>
</dbReference>
<protein>
    <recommendedName>
        <fullName evidence="5">RING-type domain-containing protein</fullName>
    </recommendedName>
</protein>
<evidence type="ECO:0000259" key="5">
    <source>
        <dbReference type="Pfam" id="PF17123"/>
    </source>
</evidence>
<accession>A0A4Z0YZQ3</accession>
<dbReference type="InterPro" id="IPR051834">
    <property type="entry name" value="RING_finger_E3_ligase"/>
</dbReference>
<dbReference type="Pfam" id="PF17123">
    <property type="entry name" value="zf-RING_11"/>
    <property type="match status" value="1"/>
</dbReference>
<dbReference type="STRING" id="37992.A0A4Z0YZQ3"/>
<sequence length="397" mass="43710">MASRGHHLQPAEGREIVFCHGCHYEWYRDEHPDSLACPVCRLDFTEIVTPGLDPRGDDGSADSDTDQRLHFHHHHHHLRHDSDSDPEESNIEEHHFHGPGGIFGQRVIHRSPETSGYSRRSRVSPGSSDDIIRRFSEMIGDLGGPGMVGRSGPETLFNDDHGGPQITYRTFRGPGFTGGVSSFTITTGSTARRPNGPPGPQLPLGADDHFQRIFGDLLALGPAMRRDDPSTRDPNQGDDVDGDGDGPGPRLGPGLGPGPNRPLDIGIALNQLLASLVNPSAVHGDAVYSQEALDRIITNLMEANPQSNAPPPATENAIASLPRRKLDEEMLGPELKGECTICIDEVKAGDEVVVLPCKHWFHEDYRWRNCRQTTQRNHWSTEFAAIYRSIVIKTNTR</sequence>
<feature type="region of interest" description="Disordered" evidence="4">
    <location>
        <begin position="182"/>
        <end position="207"/>
    </location>
</feature>
<feature type="compositionally biased region" description="Polar residues" evidence="4">
    <location>
        <begin position="182"/>
        <end position="192"/>
    </location>
</feature>
<keyword evidence="2" id="KW-0863">Zinc-finger</keyword>
<feature type="compositionally biased region" description="Gly residues" evidence="4">
    <location>
        <begin position="245"/>
        <end position="257"/>
    </location>
</feature>
<dbReference type="Proteomes" id="UP000297716">
    <property type="component" value="Unassembled WGS sequence"/>
</dbReference>
<dbReference type="GO" id="GO:0061630">
    <property type="term" value="F:ubiquitin protein ligase activity"/>
    <property type="evidence" value="ECO:0007669"/>
    <property type="project" value="TreeGrafter"/>
</dbReference>
<evidence type="ECO:0000313" key="7">
    <source>
        <dbReference type="Proteomes" id="UP000297716"/>
    </source>
</evidence>
<dbReference type="GO" id="GO:0006511">
    <property type="term" value="P:ubiquitin-dependent protein catabolic process"/>
    <property type="evidence" value="ECO:0007669"/>
    <property type="project" value="TreeGrafter"/>
</dbReference>
<dbReference type="InterPro" id="IPR001841">
    <property type="entry name" value="Znf_RING"/>
</dbReference>
<comment type="caution">
    <text evidence="6">The sequence shown here is derived from an EMBL/GenBank/DDBJ whole genome shotgun (WGS) entry which is preliminary data.</text>
</comment>
<feature type="region of interest" description="Disordered" evidence="4">
    <location>
        <begin position="221"/>
        <end position="259"/>
    </location>
</feature>